<sequence length="310" mass="32175">MSATTQTIDSVLVPTDGSDGALAGAKRGIDLAATVDAELHVLSVVDTTELESVSSVFDSDTTADERTALEDAAEEAVETVVTTAQERAPDLAVTTAVEEGKPFQCIDDYADASEIDVIAMGTKGRAGLKRVVLGSVTENVLRTVDVPVLAVPPAAIDGSLTPETTENVLLPTDGSEGAAAAVDWGVHLADVFDAMVHALYSADTSRLTMGSEPSTILSELEQAGETALEAVRERARETGVSVTGTVANGPPARVILDSADDTGVDLIVIGTHGRSGLERHLLGSVTENVVRSADVPVVCVPMREREEEGE</sequence>
<dbReference type="Proteomes" id="UP001597076">
    <property type="component" value="Unassembled WGS sequence"/>
</dbReference>
<dbReference type="CDD" id="cd00293">
    <property type="entry name" value="USP-like"/>
    <property type="match status" value="2"/>
</dbReference>
<evidence type="ECO:0000256" key="1">
    <source>
        <dbReference type="ARBA" id="ARBA00008791"/>
    </source>
</evidence>
<keyword evidence="4" id="KW-1185">Reference proteome</keyword>
<evidence type="ECO:0000313" key="3">
    <source>
        <dbReference type="EMBL" id="MFD1562502.1"/>
    </source>
</evidence>
<proteinExistence type="inferred from homology"/>
<dbReference type="EMBL" id="JBHUDI010000002">
    <property type="protein sequence ID" value="MFD1562502.1"/>
    <property type="molecule type" value="Genomic_DNA"/>
</dbReference>
<comment type="similarity">
    <text evidence="1">Belongs to the universal stress protein A family.</text>
</comment>
<dbReference type="SUPFAM" id="SSF52402">
    <property type="entry name" value="Adenine nucleotide alpha hydrolases-like"/>
    <property type="match status" value="2"/>
</dbReference>
<dbReference type="InterPro" id="IPR006015">
    <property type="entry name" value="Universal_stress_UspA"/>
</dbReference>
<evidence type="ECO:0000259" key="2">
    <source>
        <dbReference type="Pfam" id="PF00582"/>
    </source>
</evidence>
<organism evidence="3 4">
    <name type="scientific">Haloarchaeobius amylolyticus</name>
    <dbReference type="NCBI Taxonomy" id="1198296"/>
    <lineage>
        <taxon>Archaea</taxon>
        <taxon>Methanobacteriati</taxon>
        <taxon>Methanobacteriota</taxon>
        <taxon>Stenosarchaea group</taxon>
        <taxon>Halobacteria</taxon>
        <taxon>Halobacteriales</taxon>
        <taxon>Halorubellaceae</taxon>
        <taxon>Haloarchaeobius</taxon>
    </lineage>
</organism>
<dbReference type="PANTHER" id="PTHR46268">
    <property type="entry name" value="STRESS RESPONSE PROTEIN NHAX"/>
    <property type="match status" value="1"/>
</dbReference>
<reference evidence="3 4" key="1">
    <citation type="journal article" date="2019" name="Int. J. Syst. Evol. Microbiol.">
        <title>The Global Catalogue of Microorganisms (GCM) 10K type strain sequencing project: providing services to taxonomists for standard genome sequencing and annotation.</title>
        <authorList>
            <consortium name="The Broad Institute Genomics Platform"/>
            <consortium name="The Broad Institute Genome Sequencing Center for Infectious Disease"/>
            <person name="Wu L."/>
            <person name="Ma J."/>
        </authorList>
    </citation>
    <scope>NUCLEOTIDE SEQUENCE [LARGE SCALE GENOMIC DNA]</scope>
    <source>
        <strain evidence="3 4">CGMCC 1.12230</strain>
    </source>
</reference>
<comment type="caution">
    <text evidence="3">The sequence shown here is derived from an EMBL/GenBank/DDBJ whole genome shotgun (WGS) entry which is preliminary data.</text>
</comment>
<dbReference type="InterPro" id="IPR006016">
    <property type="entry name" value="UspA"/>
</dbReference>
<protein>
    <submittedName>
        <fullName evidence="3">Universal stress protein</fullName>
    </submittedName>
</protein>
<dbReference type="InterPro" id="IPR014729">
    <property type="entry name" value="Rossmann-like_a/b/a_fold"/>
</dbReference>
<name>A0ABD6BD99_9EURY</name>
<dbReference type="AlphaFoldDB" id="A0ABD6BD99"/>
<feature type="domain" description="UspA" evidence="2">
    <location>
        <begin position="9"/>
        <end position="152"/>
    </location>
</feature>
<dbReference type="Gene3D" id="3.40.50.620">
    <property type="entry name" value="HUPs"/>
    <property type="match status" value="2"/>
</dbReference>
<evidence type="ECO:0000313" key="4">
    <source>
        <dbReference type="Proteomes" id="UP001597076"/>
    </source>
</evidence>
<dbReference type="PRINTS" id="PR01438">
    <property type="entry name" value="UNVRSLSTRESS"/>
</dbReference>
<gene>
    <name evidence="3" type="ORF">ACFR99_02830</name>
</gene>
<feature type="domain" description="UspA" evidence="2">
    <location>
        <begin position="166"/>
        <end position="301"/>
    </location>
</feature>
<accession>A0ABD6BD99</accession>
<dbReference type="RefSeq" id="WP_390284198.1">
    <property type="nucleotide sequence ID" value="NZ_JBHUDI010000002.1"/>
</dbReference>
<dbReference type="Pfam" id="PF00582">
    <property type="entry name" value="Usp"/>
    <property type="match status" value="2"/>
</dbReference>
<dbReference type="PANTHER" id="PTHR46268:SF6">
    <property type="entry name" value="UNIVERSAL STRESS PROTEIN UP12"/>
    <property type="match status" value="1"/>
</dbReference>